<dbReference type="GO" id="GO:0006281">
    <property type="term" value="P:DNA repair"/>
    <property type="evidence" value="ECO:0007669"/>
    <property type="project" value="UniProtKB-KW"/>
</dbReference>
<reference evidence="8" key="2">
    <citation type="journal article" date="2014" name="ISME J.">
        <title>Microbial stratification in low pH oxic and suboxic macroscopic growths along an acid mine drainage.</title>
        <authorList>
            <person name="Mendez-Garcia C."/>
            <person name="Mesa V."/>
            <person name="Sprenger R.R."/>
            <person name="Richter M."/>
            <person name="Diez M.S."/>
            <person name="Solano J."/>
            <person name="Bargiela R."/>
            <person name="Golyshina O.V."/>
            <person name="Manteca A."/>
            <person name="Ramos J.L."/>
            <person name="Gallego J.R."/>
            <person name="Llorente I."/>
            <person name="Martins Dos Santos V.A."/>
            <person name="Jensen O.N."/>
            <person name="Pelaez A.I."/>
            <person name="Sanchez J."/>
            <person name="Ferrer M."/>
        </authorList>
    </citation>
    <scope>NUCLEOTIDE SEQUENCE</scope>
</reference>
<dbReference type="AlphaFoldDB" id="T0YG91"/>
<dbReference type="SMART" id="SM00487">
    <property type="entry name" value="DEXDc"/>
    <property type="match status" value="1"/>
</dbReference>
<dbReference type="GO" id="GO:0005524">
    <property type="term" value="F:ATP binding"/>
    <property type="evidence" value="ECO:0007669"/>
    <property type="project" value="InterPro"/>
</dbReference>
<dbReference type="Pfam" id="PF00270">
    <property type="entry name" value="DEAD"/>
    <property type="match status" value="1"/>
</dbReference>
<evidence type="ECO:0000259" key="7">
    <source>
        <dbReference type="PROSITE" id="PS51192"/>
    </source>
</evidence>
<proteinExistence type="predicted"/>
<dbReference type="InterPro" id="IPR011545">
    <property type="entry name" value="DEAD/DEAH_box_helicase_dom"/>
</dbReference>
<dbReference type="PROSITE" id="PS51192">
    <property type="entry name" value="HELICASE_ATP_BIND_1"/>
    <property type="match status" value="1"/>
</dbReference>
<feature type="region of interest" description="Disordered" evidence="6">
    <location>
        <begin position="187"/>
        <end position="208"/>
    </location>
</feature>
<keyword evidence="1" id="KW-0227">DNA damage</keyword>
<sequence length="208" mass="22705">MEDLFAYPLTTDQAQAIVDVKADMELERPMDRLVCADVGFGKTEIAVRAIFKAVQDNKQAALLVPTTLLASQHFATLRERFAGFPVRVALLSRFVEDAEAAATVHGLRDGSVDVVVGTHRLLSEHVTFRDLGLLVVDEEQRFGVQHKEAIKARSVGVDVLTLSASPIPRTLEMAFAGIRDLSMITTAPRRPPADLDPRSGPYDEAAVV</sequence>
<evidence type="ECO:0000313" key="8">
    <source>
        <dbReference type="EMBL" id="EQD34431.1"/>
    </source>
</evidence>
<keyword evidence="4" id="KW-0238">DNA-binding</keyword>
<feature type="domain" description="Helicase ATP-binding" evidence="7">
    <location>
        <begin position="23"/>
        <end position="184"/>
    </location>
</feature>
<keyword evidence="3" id="KW-0547">Nucleotide-binding</keyword>
<comment type="caution">
    <text evidence="8">The sequence shown here is derived from an EMBL/GenBank/DDBJ whole genome shotgun (WGS) entry which is preliminary data.</text>
</comment>
<dbReference type="PANTHER" id="PTHR47964:SF1">
    <property type="entry name" value="ATP-DEPENDENT DNA HELICASE HOMOLOG RECG, CHLOROPLASTIC"/>
    <property type="match status" value="1"/>
</dbReference>
<dbReference type="GO" id="GO:0003678">
    <property type="term" value="F:DNA helicase activity"/>
    <property type="evidence" value="ECO:0007669"/>
    <property type="project" value="TreeGrafter"/>
</dbReference>
<protein>
    <submittedName>
        <fullName evidence="8">Transcription-repair coupling factor</fullName>
    </submittedName>
</protein>
<reference evidence="8" key="1">
    <citation type="submission" date="2013-08" db="EMBL/GenBank/DDBJ databases">
        <authorList>
            <person name="Mendez C."/>
            <person name="Richter M."/>
            <person name="Ferrer M."/>
            <person name="Sanchez J."/>
        </authorList>
    </citation>
    <scope>NUCLEOTIDE SEQUENCE</scope>
</reference>
<evidence type="ECO:0000256" key="3">
    <source>
        <dbReference type="ARBA" id="ARBA00022806"/>
    </source>
</evidence>
<gene>
    <name evidence="8" type="ORF">B1B_17209</name>
</gene>
<accession>T0YG91</accession>
<feature type="non-terminal residue" evidence="8">
    <location>
        <position position="208"/>
    </location>
</feature>
<dbReference type="GO" id="GO:0003677">
    <property type="term" value="F:DNA binding"/>
    <property type="evidence" value="ECO:0007669"/>
    <property type="project" value="UniProtKB-KW"/>
</dbReference>
<keyword evidence="3" id="KW-0067">ATP-binding</keyword>
<evidence type="ECO:0000256" key="1">
    <source>
        <dbReference type="ARBA" id="ARBA00022763"/>
    </source>
</evidence>
<dbReference type="PANTHER" id="PTHR47964">
    <property type="entry name" value="ATP-DEPENDENT DNA HELICASE HOMOLOG RECG, CHLOROPLASTIC"/>
    <property type="match status" value="1"/>
</dbReference>
<dbReference type="Gene3D" id="3.40.50.300">
    <property type="entry name" value="P-loop containing nucleotide triphosphate hydrolases"/>
    <property type="match status" value="1"/>
</dbReference>
<dbReference type="CDD" id="cd17991">
    <property type="entry name" value="DEXHc_TRCF"/>
    <property type="match status" value="1"/>
</dbReference>
<dbReference type="InterPro" id="IPR027417">
    <property type="entry name" value="P-loop_NTPase"/>
</dbReference>
<evidence type="ECO:0000256" key="5">
    <source>
        <dbReference type="ARBA" id="ARBA00023204"/>
    </source>
</evidence>
<dbReference type="InterPro" id="IPR014001">
    <property type="entry name" value="Helicase_ATP-bd"/>
</dbReference>
<dbReference type="EMBL" id="AUZY01011494">
    <property type="protein sequence ID" value="EQD34431.1"/>
    <property type="molecule type" value="Genomic_DNA"/>
</dbReference>
<keyword evidence="5" id="KW-0234">DNA repair</keyword>
<dbReference type="SUPFAM" id="SSF52540">
    <property type="entry name" value="P-loop containing nucleoside triphosphate hydrolases"/>
    <property type="match status" value="1"/>
</dbReference>
<dbReference type="InterPro" id="IPR047112">
    <property type="entry name" value="RecG/Mfd"/>
</dbReference>
<organism evidence="8">
    <name type="scientific">mine drainage metagenome</name>
    <dbReference type="NCBI Taxonomy" id="410659"/>
    <lineage>
        <taxon>unclassified sequences</taxon>
        <taxon>metagenomes</taxon>
        <taxon>ecological metagenomes</taxon>
    </lineage>
</organism>
<evidence type="ECO:0000256" key="6">
    <source>
        <dbReference type="SAM" id="MobiDB-lite"/>
    </source>
</evidence>
<dbReference type="GO" id="GO:0016787">
    <property type="term" value="F:hydrolase activity"/>
    <property type="evidence" value="ECO:0007669"/>
    <property type="project" value="UniProtKB-KW"/>
</dbReference>
<keyword evidence="3" id="KW-0347">Helicase</keyword>
<name>T0YG91_9ZZZZ</name>
<keyword evidence="2" id="KW-0378">Hydrolase</keyword>
<evidence type="ECO:0000256" key="2">
    <source>
        <dbReference type="ARBA" id="ARBA00022801"/>
    </source>
</evidence>
<evidence type="ECO:0000256" key="4">
    <source>
        <dbReference type="ARBA" id="ARBA00023125"/>
    </source>
</evidence>